<dbReference type="OrthoDB" id="999642at2759"/>
<protein>
    <submittedName>
        <fullName evidence="3">Leucine-rich repeat 2</fullName>
    </submittedName>
</protein>
<name>A0A1R3GDR7_9ROSI</name>
<dbReference type="Proteomes" id="UP000187203">
    <property type="component" value="Unassembled WGS sequence"/>
</dbReference>
<keyword evidence="4" id="KW-1185">Reference proteome</keyword>
<comment type="caution">
    <text evidence="3">The sequence shown here is derived from an EMBL/GenBank/DDBJ whole genome shotgun (WGS) entry which is preliminary data.</text>
</comment>
<dbReference type="SUPFAM" id="SSF52047">
    <property type="entry name" value="RNI-like"/>
    <property type="match status" value="1"/>
</dbReference>
<evidence type="ECO:0000313" key="4">
    <source>
        <dbReference type="Proteomes" id="UP000187203"/>
    </source>
</evidence>
<dbReference type="InterPro" id="IPR055411">
    <property type="entry name" value="LRR_FXL15/At3g58940/PEG3-like"/>
</dbReference>
<reference evidence="4" key="1">
    <citation type="submission" date="2013-09" db="EMBL/GenBank/DDBJ databases">
        <title>Corchorus olitorius genome sequencing.</title>
        <authorList>
            <person name="Alam M."/>
            <person name="Haque M.S."/>
            <person name="Islam M.S."/>
            <person name="Emdad E.M."/>
            <person name="Islam M.M."/>
            <person name="Ahmed B."/>
            <person name="Halim A."/>
            <person name="Hossen Q.M.M."/>
            <person name="Hossain M.Z."/>
            <person name="Ahmed R."/>
            <person name="Khan M.M."/>
            <person name="Islam R."/>
            <person name="Rashid M.M."/>
            <person name="Khan S.A."/>
            <person name="Rahman M.S."/>
            <person name="Alam M."/>
            <person name="Yahiya A.S."/>
            <person name="Khan M.S."/>
            <person name="Azam M.S."/>
            <person name="Haque T."/>
            <person name="Lashkar M.Z.H."/>
            <person name="Akhand A.I."/>
            <person name="Morshed G."/>
            <person name="Roy S."/>
            <person name="Uddin K.S."/>
            <person name="Rabeya T."/>
            <person name="Hossain A.S."/>
            <person name="Chowdhury A."/>
            <person name="Snigdha A.R."/>
            <person name="Mortoza M.S."/>
            <person name="Matin S.A."/>
            <person name="Hoque S.M.E."/>
            <person name="Islam M.K."/>
            <person name="Roy D.K."/>
            <person name="Haider R."/>
            <person name="Moosa M.M."/>
            <person name="Elias S.M."/>
            <person name="Hasan A.M."/>
            <person name="Jahan S."/>
            <person name="Shafiuddin M."/>
            <person name="Mahmood N."/>
            <person name="Shommy N.S."/>
        </authorList>
    </citation>
    <scope>NUCLEOTIDE SEQUENCE [LARGE SCALE GENOMIC DNA]</scope>
    <source>
        <strain evidence="4">cv. O-4</strain>
    </source>
</reference>
<feature type="transmembrane region" description="Helical" evidence="1">
    <location>
        <begin position="326"/>
        <end position="348"/>
    </location>
</feature>
<dbReference type="PANTHER" id="PTHR31900:SF27">
    <property type="entry name" value="FBD DOMAIN-CONTAINING PROTEIN"/>
    <property type="match status" value="1"/>
</dbReference>
<organism evidence="3 4">
    <name type="scientific">Corchorus olitorius</name>
    <dbReference type="NCBI Taxonomy" id="93759"/>
    <lineage>
        <taxon>Eukaryota</taxon>
        <taxon>Viridiplantae</taxon>
        <taxon>Streptophyta</taxon>
        <taxon>Embryophyta</taxon>
        <taxon>Tracheophyta</taxon>
        <taxon>Spermatophyta</taxon>
        <taxon>Magnoliopsida</taxon>
        <taxon>eudicotyledons</taxon>
        <taxon>Gunneridae</taxon>
        <taxon>Pentapetalae</taxon>
        <taxon>rosids</taxon>
        <taxon>malvids</taxon>
        <taxon>Malvales</taxon>
        <taxon>Malvaceae</taxon>
        <taxon>Grewioideae</taxon>
        <taxon>Apeibeae</taxon>
        <taxon>Corchorus</taxon>
    </lineage>
</organism>
<evidence type="ECO:0000259" key="2">
    <source>
        <dbReference type="Pfam" id="PF24758"/>
    </source>
</evidence>
<dbReference type="Gene3D" id="3.80.10.10">
    <property type="entry name" value="Ribonuclease Inhibitor"/>
    <property type="match status" value="1"/>
</dbReference>
<keyword evidence="1" id="KW-0472">Membrane</keyword>
<dbReference type="InterPro" id="IPR050232">
    <property type="entry name" value="FBL13/AtMIF1-like"/>
</dbReference>
<dbReference type="EMBL" id="AWUE01022783">
    <property type="protein sequence ID" value="OMO56229.1"/>
    <property type="molecule type" value="Genomic_DNA"/>
</dbReference>
<keyword evidence="1" id="KW-0812">Transmembrane</keyword>
<dbReference type="InterPro" id="IPR032675">
    <property type="entry name" value="LRR_dom_sf"/>
</dbReference>
<dbReference type="STRING" id="93759.A0A1R3GDR7"/>
<gene>
    <name evidence="3" type="ORF">COLO4_35727</name>
</gene>
<accession>A0A1R3GDR7</accession>
<feature type="domain" description="F-box/LRR-repeat protein 15/At3g58940/PEG3-like LRR" evidence="2">
    <location>
        <begin position="81"/>
        <end position="306"/>
    </location>
</feature>
<evidence type="ECO:0000256" key="1">
    <source>
        <dbReference type="SAM" id="Phobius"/>
    </source>
</evidence>
<proteinExistence type="predicted"/>
<evidence type="ECO:0000313" key="3">
    <source>
        <dbReference type="EMBL" id="OMO56229.1"/>
    </source>
</evidence>
<dbReference type="PANTHER" id="PTHR31900">
    <property type="entry name" value="F-BOX/RNI SUPERFAMILY PROTEIN-RELATED"/>
    <property type="match status" value="1"/>
</dbReference>
<dbReference type="AlphaFoldDB" id="A0A1R3GDR7"/>
<sequence length="448" mass="50849">MSGTQPLIDFLRLSSSTREDSVEFDSSSSSSDYFAFGSRANEANFSLYKDFVDNVLFHHGGKIKKCLLCCASIYPAPHIYAWISAVVSRNVEELTINSSSFGIKDLFTCKTLVSLKIAGLFVVNLPYYVCFPSLKKLHLDSLIYVDDSSMQRLFAGCHVLEELNLKRVSRDCVLIANISIPSLKRLYLDVPHLERVADHEYKTNINAPYLEYLEISDSASKEYSVNFSASLVQAQIIGNCPLLLEGISNVHILTLSGIAMENWHSSRSTKWPTFYNLFHLELGLSHLDGWGLLSHLLNSSPNLETLVFRQASFQNMTDDDEGLLNLWNSAWAMVFIAFVGFHLIMYMLEHAQVLQEMTILWRPDVKLRKKISSLCLRFSAKYFPSHAVLKIVKSSSYEVTNNLCYLLEEHKKKPLMFSENFMMVFMASDGFNLIMYPSVYSPACKLSN</sequence>
<keyword evidence="1" id="KW-1133">Transmembrane helix</keyword>
<dbReference type="Pfam" id="PF24758">
    <property type="entry name" value="LRR_At5g56370"/>
    <property type="match status" value="1"/>
</dbReference>